<accession>A0A0K8QM77</accession>
<evidence type="ECO:0000259" key="1">
    <source>
        <dbReference type="PROSITE" id="PS50404"/>
    </source>
</evidence>
<feature type="domain" description="GST N-terminal" evidence="1">
    <location>
        <begin position="4"/>
        <end position="84"/>
    </location>
</feature>
<evidence type="ECO:0000313" key="3">
    <source>
        <dbReference type="EMBL" id="GAP66015.1"/>
    </source>
</evidence>
<dbReference type="GO" id="GO:0006559">
    <property type="term" value="P:L-phenylalanine catabolic process"/>
    <property type="evidence" value="ECO:0007669"/>
    <property type="project" value="TreeGrafter"/>
</dbReference>
<dbReference type="PANTHER" id="PTHR42673">
    <property type="entry name" value="MALEYLACETOACETATE ISOMERASE"/>
    <property type="match status" value="1"/>
</dbReference>
<dbReference type="InterPro" id="IPR036249">
    <property type="entry name" value="Thioredoxin-like_sf"/>
</dbReference>
<dbReference type="EMBL" id="DF952378">
    <property type="protein sequence ID" value="GAN44805.1"/>
    <property type="molecule type" value="Genomic_DNA"/>
</dbReference>
<dbReference type="PANTHER" id="PTHR42673:SF4">
    <property type="entry name" value="MALEYLACETOACETATE ISOMERASE"/>
    <property type="match status" value="1"/>
</dbReference>
<organism evidence="3">
    <name type="scientific">Mizugakiibacter sediminis</name>
    <dbReference type="NCBI Taxonomy" id="1475481"/>
    <lineage>
        <taxon>Bacteria</taxon>
        <taxon>Pseudomonadati</taxon>
        <taxon>Pseudomonadota</taxon>
        <taxon>Gammaproteobacteria</taxon>
        <taxon>Lysobacterales</taxon>
        <taxon>Rhodanobacteraceae</taxon>
        <taxon>Mizugakiibacter</taxon>
    </lineage>
</organism>
<dbReference type="SUPFAM" id="SSF52833">
    <property type="entry name" value="Thioredoxin-like"/>
    <property type="match status" value="1"/>
</dbReference>
<keyword evidence="3" id="KW-0808">Transferase</keyword>
<gene>
    <name evidence="2" type="ORF">MBSD_1340</name>
    <name evidence="3" type="ORF">MBSD_n1317</name>
</gene>
<protein>
    <submittedName>
        <fullName evidence="2 3">Glutathione S-transferase</fullName>
    </submittedName>
</protein>
<dbReference type="OrthoDB" id="9799538at2"/>
<dbReference type="Gene3D" id="3.40.30.10">
    <property type="entry name" value="Glutaredoxin"/>
    <property type="match status" value="1"/>
</dbReference>
<dbReference type="GO" id="GO:0016034">
    <property type="term" value="F:maleylacetoacetate isomerase activity"/>
    <property type="evidence" value="ECO:0007669"/>
    <property type="project" value="TreeGrafter"/>
</dbReference>
<dbReference type="HOGENOM" id="CLU_070658_0_0_6"/>
<dbReference type="Proteomes" id="UP000253740">
    <property type="component" value="Unassembled WGS sequence"/>
</dbReference>
<dbReference type="InterPro" id="IPR036282">
    <property type="entry name" value="Glutathione-S-Trfase_C_sf"/>
</dbReference>
<proteinExistence type="predicted"/>
<dbReference type="SUPFAM" id="SSF47616">
    <property type="entry name" value="GST C-terminal domain-like"/>
    <property type="match status" value="1"/>
</dbReference>
<dbReference type="AlphaFoldDB" id="A0A0K8QM77"/>
<sequence length="208" mass="23150">MALPVLVIGDKRKSSWSLRPWLALKYFDVAFDEVLLPLDTPQFREQIGRWSPTGKVPVLHHDGMVVWDSIAILEYADETFFGRRGWPSNAAARAHARAVSAEMHAGFAALRRELSFDLTRRGPALVPGEEAAADIARVQRLWREARTRYGRGGEFLFGGFSIADAMYAPVALRFLSYGITLDPTSAAYVRTIDAMPAVRAWRAAAEAE</sequence>
<dbReference type="Pfam" id="PF13409">
    <property type="entry name" value="GST_N_2"/>
    <property type="match status" value="1"/>
</dbReference>
<evidence type="ECO:0000313" key="4">
    <source>
        <dbReference type="Proteomes" id="UP000253740"/>
    </source>
</evidence>
<evidence type="ECO:0000313" key="2">
    <source>
        <dbReference type="EMBL" id="GAN44805.1"/>
    </source>
</evidence>
<dbReference type="PROSITE" id="PS50404">
    <property type="entry name" value="GST_NTER"/>
    <property type="match status" value="1"/>
</dbReference>
<reference evidence="2" key="1">
    <citation type="submission" date="2015-03" db="EMBL/GenBank/DDBJ databases">
        <title>Draft genome sequence of Mizugakiibacter sediminis skMP5.</title>
        <authorList>
            <person name="Watanabe T."/>
            <person name="Kojima H."/>
            <person name="Fukui M."/>
        </authorList>
    </citation>
    <scope>NUCLEOTIDE SEQUENCE</scope>
    <source>
        <strain evidence="2">SkMP5</strain>
    </source>
</reference>
<dbReference type="CDD" id="cd03043">
    <property type="entry name" value="GST_N_1"/>
    <property type="match status" value="1"/>
</dbReference>
<dbReference type="GO" id="GO:0006749">
    <property type="term" value="P:glutathione metabolic process"/>
    <property type="evidence" value="ECO:0007669"/>
    <property type="project" value="TreeGrafter"/>
</dbReference>
<dbReference type="EMBL" id="DF970183">
    <property type="protein sequence ID" value="GAP66015.1"/>
    <property type="molecule type" value="Genomic_DNA"/>
</dbReference>
<dbReference type="GO" id="GO:0004364">
    <property type="term" value="F:glutathione transferase activity"/>
    <property type="evidence" value="ECO:0007669"/>
    <property type="project" value="TreeGrafter"/>
</dbReference>
<dbReference type="CDD" id="cd03194">
    <property type="entry name" value="GST_C_3"/>
    <property type="match status" value="1"/>
</dbReference>
<keyword evidence="4" id="KW-1185">Reference proteome</keyword>
<reference evidence="3" key="2">
    <citation type="submission" date="2015-08" db="EMBL/GenBank/DDBJ databases">
        <title>Complete DNA Sequence of Pseudomonas syringae pv. actinidiae, the Causal Agent of Kiwifruit Canker Disease.</title>
        <authorList>
            <person name="Rikkerink E.H.A."/>
            <person name="Fineran P.C."/>
        </authorList>
    </citation>
    <scope>NUCLEOTIDE SEQUENCE</scope>
    <source>
        <strain evidence="3">SkMP5</strain>
    </source>
</reference>
<dbReference type="Gene3D" id="1.20.1050.10">
    <property type="match status" value="1"/>
</dbReference>
<dbReference type="InterPro" id="IPR004045">
    <property type="entry name" value="Glutathione_S-Trfase_N"/>
</dbReference>
<name>A0A0K8QM77_9GAMM</name>
<dbReference type="RefSeq" id="WP_062536303.1">
    <property type="nucleotide sequence ID" value="NZ_DF970183.1"/>
</dbReference>
<dbReference type="STRING" id="1475481.GCA_000953855_01335"/>